<protein>
    <submittedName>
        <fullName evidence="2">Aklanonic acid methyltransferase DnrC</fullName>
        <ecNumber evidence="2">2.1.1.288</ecNumber>
    </submittedName>
</protein>
<comment type="caution">
    <text evidence="2">The sequence shown here is derived from an EMBL/GenBank/DDBJ whole genome shotgun (WGS) entry which is preliminary data.</text>
</comment>
<dbReference type="PANTHER" id="PTHR43591">
    <property type="entry name" value="METHYLTRANSFERASE"/>
    <property type="match status" value="1"/>
</dbReference>
<dbReference type="Pfam" id="PF13649">
    <property type="entry name" value="Methyltransf_25"/>
    <property type="match status" value="1"/>
</dbReference>
<dbReference type="EC" id="2.1.1.288" evidence="2"/>
<accession>A0A399ELW3</accession>
<dbReference type="Gene3D" id="3.40.50.150">
    <property type="entry name" value="Vaccinia Virus protein VP39"/>
    <property type="match status" value="1"/>
</dbReference>
<keyword evidence="2" id="KW-0808">Transferase</keyword>
<dbReference type="AlphaFoldDB" id="A0A399ELW3"/>
<dbReference type="RefSeq" id="WP_119315072.1">
    <property type="nucleotide sequence ID" value="NZ_QXDL01000073.1"/>
</dbReference>
<name>A0A399ELW3_9DEIN</name>
<organism evidence="2 3">
    <name type="scientific">Calidithermus terrae</name>
    <dbReference type="NCBI Taxonomy" id="1408545"/>
    <lineage>
        <taxon>Bacteria</taxon>
        <taxon>Thermotogati</taxon>
        <taxon>Deinococcota</taxon>
        <taxon>Deinococci</taxon>
        <taxon>Thermales</taxon>
        <taxon>Thermaceae</taxon>
        <taxon>Calidithermus</taxon>
    </lineage>
</organism>
<dbReference type="GO" id="GO:0008168">
    <property type="term" value="F:methyltransferase activity"/>
    <property type="evidence" value="ECO:0007669"/>
    <property type="project" value="UniProtKB-KW"/>
</dbReference>
<keyword evidence="3" id="KW-1185">Reference proteome</keyword>
<dbReference type="InterPro" id="IPR029063">
    <property type="entry name" value="SAM-dependent_MTases_sf"/>
</dbReference>
<reference evidence="2 3" key="1">
    <citation type="submission" date="2018-08" db="EMBL/GenBank/DDBJ databases">
        <title>Meiothermus terrae DSM 26712 genome sequencing project.</title>
        <authorList>
            <person name="Da Costa M.S."/>
            <person name="Albuquerque L."/>
            <person name="Raposo P."/>
            <person name="Froufe H.J.C."/>
            <person name="Barroso C.S."/>
            <person name="Egas C."/>
        </authorList>
    </citation>
    <scope>NUCLEOTIDE SEQUENCE [LARGE SCALE GENOMIC DNA]</scope>
    <source>
        <strain evidence="2 3">DSM 26712</strain>
    </source>
</reference>
<dbReference type="SUPFAM" id="SSF53335">
    <property type="entry name" value="S-adenosyl-L-methionine-dependent methyltransferases"/>
    <property type="match status" value="1"/>
</dbReference>
<dbReference type="OrthoDB" id="517270at2"/>
<dbReference type="Proteomes" id="UP000265715">
    <property type="component" value="Unassembled WGS sequence"/>
</dbReference>
<evidence type="ECO:0000313" key="2">
    <source>
        <dbReference type="EMBL" id="RIH84473.1"/>
    </source>
</evidence>
<dbReference type="InterPro" id="IPR041698">
    <property type="entry name" value="Methyltransf_25"/>
</dbReference>
<keyword evidence="2" id="KW-0489">Methyltransferase</keyword>
<sequence>MASQLPSPAEMYELFYGPGIFQPLTAVLVEFAAPKLGERVLDVACGTGLVARHVAPLVGAAGKVVAVDINPAMLAVARKQPIPDGAVIEWREGDAVTIDLSADEFDLVLCQQGLQFFSDPAAALRRVHASLVPGGRIALAVWQGIERQSLFAEFAEIEARHLAPLGVSYDDLVAPFSLGDADHLRVLLEGAGFAQIEVVAHAINARFPSPETFARKMETAYAAVIPAFIEDPAAFDTFVDAVERETREVVQRYSRGDTLSFTMPTNLAVAHVA</sequence>
<dbReference type="PANTHER" id="PTHR43591:SF24">
    <property type="entry name" value="2-METHOXY-6-POLYPRENYL-1,4-BENZOQUINOL METHYLASE, MITOCHONDRIAL"/>
    <property type="match status" value="1"/>
</dbReference>
<dbReference type="CDD" id="cd02440">
    <property type="entry name" value="AdoMet_MTases"/>
    <property type="match status" value="1"/>
</dbReference>
<evidence type="ECO:0000259" key="1">
    <source>
        <dbReference type="Pfam" id="PF13649"/>
    </source>
</evidence>
<gene>
    <name evidence="2" type="primary">dnrC</name>
    <name evidence="2" type="ORF">Mterra_01968</name>
</gene>
<dbReference type="EMBL" id="QXDL01000073">
    <property type="protein sequence ID" value="RIH84473.1"/>
    <property type="molecule type" value="Genomic_DNA"/>
</dbReference>
<proteinExistence type="predicted"/>
<feature type="domain" description="Methyltransferase" evidence="1">
    <location>
        <begin position="40"/>
        <end position="135"/>
    </location>
</feature>
<dbReference type="GO" id="GO:0032259">
    <property type="term" value="P:methylation"/>
    <property type="evidence" value="ECO:0007669"/>
    <property type="project" value="UniProtKB-KW"/>
</dbReference>
<evidence type="ECO:0000313" key="3">
    <source>
        <dbReference type="Proteomes" id="UP000265715"/>
    </source>
</evidence>